<protein>
    <recommendedName>
        <fullName evidence="2">Tetratricopeptide repeat protein 38</fullName>
    </recommendedName>
</protein>
<dbReference type="InterPro" id="IPR033891">
    <property type="entry name" value="TTC38"/>
</dbReference>
<dbReference type="RefSeq" id="WP_048362487.1">
    <property type="nucleotide sequence ID" value="NZ_JYLF01000001.1"/>
</dbReference>
<dbReference type="AlphaFoldDB" id="A0A0J6ILI8"/>
<keyword evidence="3" id="KW-0677">Repeat</keyword>
<accession>A0A0J6ILI8</accession>
<dbReference type="STRING" id="1608994.TU86_01215"/>
<name>A0A0J6ILI8_9PSED</name>
<dbReference type="Proteomes" id="UP000036325">
    <property type="component" value="Unassembled WGS sequence"/>
</dbReference>
<evidence type="ECO:0000256" key="4">
    <source>
        <dbReference type="ARBA" id="ARBA00022803"/>
    </source>
</evidence>
<keyword evidence="4" id="KW-0802">TPR repeat</keyword>
<dbReference type="EMBL" id="JYLF01000001">
    <property type="protein sequence ID" value="KMN15420.1"/>
    <property type="molecule type" value="Genomic_DNA"/>
</dbReference>
<comment type="similarity">
    <text evidence="1">Belongs to the TTC38 family.</text>
</comment>
<evidence type="ECO:0000256" key="3">
    <source>
        <dbReference type="ARBA" id="ARBA00022737"/>
    </source>
</evidence>
<gene>
    <name evidence="5" type="ORF">TU86_01215</name>
</gene>
<reference evidence="5 6" key="1">
    <citation type="submission" date="2015-02" db="EMBL/GenBank/DDBJ databases">
        <title>Pseudomonas helleri sp. nov. and Pseudomonas weihenstephanensis sp. nov., isolated from raw cows milk.</title>
        <authorList>
            <person name="von Neubeck M."/>
            <person name="Huptas C."/>
            <person name="Wenning M."/>
            <person name="Scherer S."/>
        </authorList>
    </citation>
    <scope>NUCLEOTIDE SEQUENCE [LARGE SCALE GENOMIC DNA]</scope>
    <source>
        <strain evidence="5 6">DSM 29166</strain>
    </source>
</reference>
<dbReference type="SUPFAM" id="SSF48452">
    <property type="entry name" value="TPR-like"/>
    <property type="match status" value="1"/>
</dbReference>
<dbReference type="PANTHER" id="PTHR16263:SF4">
    <property type="entry name" value="TETRATRICOPEPTIDE REPEAT PROTEIN 38"/>
    <property type="match status" value="1"/>
</dbReference>
<organism evidence="5 6">
    <name type="scientific">Pseudomonas weihenstephanensis</name>
    <dbReference type="NCBI Taxonomy" id="1608994"/>
    <lineage>
        <taxon>Bacteria</taxon>
        <taxon>Pseudomonadati</taxon>
        <taxon>Pseudomonadota</taxon>
        <taxon>Gammaproteobacteria</taxon>
        <taxon>Pseudomonadales</taxon>
        <taxon>Pseudomonadaceae</taxon>
        <taxon>Pseudomonas</taxon>
    </lineage>
</organism>
<dbReference type="InterPro" id="IPR011990">
    <property type="entry name" value="TPR-like_helical_dom_sf"/>
</dbReference>
<evidence type="ECO:0000313" key="6">
    <source>
        <dbReference type="Proteomes" id="UP000036325"/>
    </source>
</evidence>
<comment type="caution">
    <text evidence="5">The sequence shown here is derived from an EMBL/GenBank/DDBJ whole genome shotgun (WGS) entry which is preliminary data.</text>
</comment>
<sequence length="409" mass="46333">MSNSEYASRADGCCRLWPDVNTHFLSLKGLPPDAVPRTAAQQVLHPLLVGFDAIAGCELKEFYRFKMHLQRLPEAPVACPELVQVVAAFRCWVDFDYSGARALFIAHLHEYPGDVLTVFFVHMLDFCTGKTCDLVDVFDICDPCVDATHPLSSFYLGIKSFVLCERSEFEQARVLGLQAVAQRPDNIYAIHGVVHAQHEQQQWAALCEFLEGCKDNWAFNPGMRMHIYWHLAIAYLMSSQYERSTATFREFYALKDFRYAKQDLDAVGFLWRLKLQNLEDRQFDELWQDLSILWSGSIGTSTSHFHNMHAAFAFAAADRPLLIDKLIAESDGFGIEPATQQVGVDVLNAIAFFARGAYAECYQILAASQSVWLRLGGSRAQRELLMKTMNMAQKMMPSHQPRARLVNAL</sequence>
<dbReference type="PANTHER" id="PTHR16263">
    <property type="entry name" value="TETRATRICOPEPTIDE REPEAT PROTEIN 38"/>
    <property type="match status" value="1"/>
</dbReference>
<dbReference type="OrthoDB" id="9815900at2"/>
<dbReference type="PATRIC" id="fig|1608994.3.peg.811"/>
<evidence type="ECO:0000256" key="2">
    <source>
        <dbReference type="ARBA" id="ARBA00019992"/>
    </source>
</evidence>
<proteinExistence type="inferred from homology"/>
<evidence type="ECO:0000313" key="5">
    <source>
        <dbReference type="EMBL" id="KMN15420.1"/>
    </source>
</evidence>
<evidence type="ECO:0000256" key="1">
    <source>
        <dbReference type="ARBA" id="ARBA00005857"/>
    </source>
</evidence>